<dbReference type="Pfam" id="PF13087">
    <property type="entry name" value="AAA_12"/>
    <property type="match status" value="1"/>
</dbReference>
<name>A0A3Q2ECN7_CYPVA</name>
<dbReference type="PANTHER" id="PTHR43788:SF9">
    <property type="entry name" value="HELICASE WITH ZINC FINGER DOMAIN 2"/>
    <property type="match status" value="1"/>
</dbReference>
<evidence type="ECO:0000256" key="1">
    <source>
        <dbReference type="ARBA" id="ARBA00022741"/>
    </source>
</evidence>
<reference evidence="6" key="2">
    <citation type="submission" date="2025-09" db="UniProtKB">
        <authorList>
            <consortium name="Ensembl"/>
        </authorList>
    </citation>
    <scope>IDENTIFICATION</scope>
</reference>
<dbReference type="Gene3D" id="3.40.50.300">
    <property type="entry name" value="P-loop containing nucleotide triphosphate hydrolases"/>
    <property type="match status" value="1"/>
</dbReference>
<dbReference type="GO" id="GO:0043139">
    <property type="term" value="F:5'-3' DNA helicase activity"/>
    <property type="evidence" value="ECO:0007669"/>
    <property type="project" value="TreeGrafter"/>
</dbReference>
<evidence type="ECO:0000256" key="2">
    <source>
        <dbReference type="ARBA" id="ARBA00022801"/>
    </source>
</evidence>
<dbReference type="Proteomes" id="UP000265020">
    <property type="component" value="Unassembled WGS sequence"/>
</dbReference>
<dbReference type="AlphaFoldDB" id="A0A3Q2ECN7"/>
<dbReference type="GeneTree" id="ENSGT00940000160694"/>
<sequence length="145" mass="15974">IAVCITCPVIANLTGSVESIVVLSPYNAQVAEIKEELKKIKLEKVTVTTISKSQGSEWRYVIVSTVISVPSTELEIEHDGAWMSKHVGFVGDPHQINVAITRAKEGLCIIGNQGLLRLSKTWCQLLKHYTRHNAVTDAEKISVLH</sequence>
<reference evidence="6" key="1">
    <citation type="submission" date="2025-08" db="UniProtKB">
        <authorList>
            <consortium name="Ensembl"/>
        </authorList>
    </citation>
    <scope>IDENTIFICATION</scope>
</reference>
<dbReference type="GO" id="GO:0016787">
    <property type="term" value="F:hydrolase activity"/>
    <property type="evidence" value="ECO:0007669"/>
    <property type="project" value="UniProtKB-KW"/>
</dbReference>
<organism evidence="6 7">
    <name type="scientific">Cyprinodon variegatus</name>
    <name type="common">Sheepshead minnow</name>
    <dbReference type="NCBI Taxonomy" id="28743"/>
    <lineage>
        <taxon>Eukaryota</taxon>
        <taxon>Metazoa</taxon>
        <taxon>Chordata</taxon>
        <taxon>Craniata</taxon>
        <taxon>Vertebrata</taxon>
        <taxon>Euteleostomi</taxon>
        <taxon>Actinopterygii</taxon>
        <taxon>Neopterygii</taxon>
        <taxon>Teleostei</taxon>
        <taxon>Neoteleostei</taxon>
        <taxon>Acanthomorphata</taxon>
        <taxon>Ovalentaria</taxon>
        <taxon>Atherinomorphae</taxon>
        <taxon>Cyprinodontiformes</taxon>
        <taxon>Cyprinodontidae</taxon>
        <taxon>Cyprinodon</taxon>
    </lineage>
</organism>
<dbReference type="InterPro" id="IPR050534">
    <property type="entry name" value="Coronavir_polyprotein_1ab"/>
</dbReference>
<evidence type="ECO:0000313" key="6">
    <source>
        <dbReference type="Ensembl" id="ENSCVAP00000029444.1"/>
    </source>
</evidence>
<dbReference type="GO" id="GO:0005524">
    <property type="term" value="F:ATP binding"/>
    <property type="evidence" value="ECO:0007669"/>
    <property type="project" value="UniProtKB-KW"/>
</dbReference>
<dbReference type="Ensembl" id="ENSCVAT00000022424.1">
    <property type="protein sequence ID" value="ENSCVAP00000029444.1"/>
    <property type="gene ID" value="ENSCVAG00000017225.1"/>
</dbReference>
<dbReference type="STRING" id="28743.ENSCVAP00000029444"/>
<evidence type="ECO:0000313" key="7">
    <source>
        <dbReference type="Proteomes" id="UP000265020"/>
    </source>
</evidence>
<keyword evidence="1" id="KW-0547">Nucleotide-binding</keyword>
<proteinExistence type="predicted"/>
<evidence type="ECO:0000256" key="4">
    <source>
        <dbReference type="ARBA" id="ARBA00022840"/>
    </source>
</evidence>
<feature type="domain" description="DNA2/NAM7 helicase-like C-terminal" evidence="5">
    <location>
        <begin position="16"/>
        <end position="113"/>
    </location>
</feature>
<keyword evidence="4" id="KW-0067">ATP-binding</keyword>
<dbReference type="SUPFAM" id="SSF52540">
    <property type="entry name" value="P-loop containing nucleoside triphosphate hydrolases"/>
    <property type="match status" value="1"/>
</dbReference>
<dbReference type="InterPro" id="IPR027417">
    <property type="entry name" value="P-loop_NTPase"/>
</dbReference>
<keyword evidence="3" id="KW-0347">Helicase</keyword>
<dbReference type="InterPro" id="IPR041679">
    <property type="entry name" value="DNA2/NAM7-like_C"/>
</dbReference>
<evidence type="ECO:0000256" key="3">
    <source>
        <dbReference type="ARBA" id="ARBA00022806"/>
    </source>
</evidence>
<dbReference type="CDD" id="cd18808">
    <property type="entry name" value="SF1_C_Upf1"/>
    <property type="match status" value="1"/>
</dbReference>
<keyword evidence="7" id="KW-1185">Reference proteome</keyword>
<evidence type="ECO:0000259" key="5">
    <source>
        <dbReference type="Pfam" id="PF13087"/>
    </source>
</evidence>
<dbReference type="PANTHER" id="PTHR43788">
    <property type="entry name" value="DNA2/NAM7 HELICASE FAMILY MEMBER"/>
    <property type="match status" value="1"/>
</dbReference>
<keyword evidence="2" id="KW-0378">Hydrolase</keyword>
<protein>
    <submittedName>
        <fullName evidence="6">Helicase with zinc finger domain 2-like</fullName>
    </submittedName>
</protein>
<dbReference type="OMA" id="IAVCITC"/>
<dbReference type="InterPro" id="IPR047187">
    <property type="entry name" value="SF1_C_Upf1"/>
</dbReference>
<accession>A0A3Q2ECN7</accession>